<dbReference type="Proteomes" id="UP000009080">
    <property type="component" value="Chromosome"/>
</dbReference>
<feature type="compositionally biased region" description="Polar residues" evidence="1">
    <location>
        <begin position="37"/>
        <end position="49"/>
    </location>
</feature>
<dbReference type="STRING" id="377629.TERTU_0494"/>
<protein>
    <recommendedName>
        <fullName evidence="4">Flagellar basal-body/hook protein C-terminal domain-containing protein</fullName>
    </recommendedName>
</protein>
<name>C5BN00_TERTT</name>
<dbReference type="OrthoDB" id="5705747at2"/>
<evidence type="ECO:0000313" key="2">
    <source>
        <dbReference type="EMBL" id="ACR13127.1"/>
    </source>
</evidence>
<evidence type="ECO:0000256" key="1">
    <source>
        <dbReference type="SAM" id="MobiDB-lite"/>
    </source>
</evidence>
<evidence type="ECO:0000313" key="3">
    <source>
        <dbReference type="Proteomes" id="UP000009080"/>
    </source>
</evidence>
<accession>C5BN00</accession>
<dbReference type="HOGENOM" id="CLU_179399_0_0_6"/>
<dbReference type="AlphaFoldDB" id="C5BN00"/>
<evidence type="ECO:0008006" key="4">
    <source>
        <dbReference type="Google" id="ProtNLM"/>
    </source>
</evidence>
<keyword evidence="3" id="KW-1185">Reference proteome</keyword>
<gene>
    <name evidence="2" type="ordered locus">TERTU_0494</name>
</gene>
<reference evidence="2 3" key="1">
    <citation type="journal article" date="2009" name="PLoS ONE">
        <title>The complete genome of Teredinibacter turnerae T7901: an intracellular endosymbiont of marine wood-boring bivalves (shipworms).</title>
        <authorList>
            <person name="Yang J.C."/>
            <person name="Madupu R."/>
            <person name="Durkin A.S."/>
            <person name="Ekborg N.A."/>
            <person name="Pedamallu C.S."/>
            <person name="Hostetler J.B."/>
            <person name="Radune D."/>
            <person name="Toms B.S."/>
            <person name="Henrissat B."/>
            <person name="Coutinho P.M."/>
            <person name="Schwarz S."/>
            <person name="Field L."/>
            <person name="Trindade-Silva A.E."/>
            <person name="Soares C.A.G."/>
            <person name="Elshahawi S."/>
            <person name="Hanora A."/>
            <person name="Schmidt E.W."/>
            <person name="Haygood M.G."/>
            <person name="Posfai J."/>
            <person name="Benner J."/>
            <person name="Madinger C."/>
            <person name="Nove J."/>
            <person name="Anton B."/>
            <person name="Chaudhary K."/>
            <person name="Foster J."/>
            <person name="Holman A."/>
            <person name="Kumar S."/>
            <person name="Lessard P.A."/>
            <person name="Luyten Y.A."/>
            <person name="Slatko B."/>
            <person name="Wood N."/>
            <person name="Wu B."/>
            <person name="Teplitski M."/>
            <person name="Mougous J.D."/>
            <person name="Ward N."/>
            <person name="Eisen J.A."/>
            <person name="Badger J.H."/>
            <person name="Distel D.L."/>
        </authorList>
    </citation>
    <scope>NUCLEOTIDE SEQUENCE [LARGE SCALE GENOMIC DNA]</scope>
    <source>
        <strain evidence="3">ATCC 39867 / T7901</strain>
    </source>
</reference>
<dbReference type="RefSeq" id="WP_015819240.1">
    <property type="nucleotide sequence ID" value="NC_012997.1"/>
</dbReference>
<dbReference type="KEGG" id="ttu:TERTU_0494"/>
<proteinExistence type="predicted"/>
<organism evidence="2 3">
    <name type="scientific">Teredinibacter turnerae (strain ATCC 39867 / T7901)</name>
    <dbReference type="NCBI Taxonomy" id="377629"/>
    <lineage>
        <taxon>Bacteria</taxon>
        <taxon>Pseudomonadati</taxon>
        <taxon>Pseudomonadota</taxon>
        <taxon>Gammaproteobacteria</taxon>
        <taxon>Cellvibrionales</taxon>
        <taxon>Cellvibrionaceae</taxon>
        <taxon>Teredinibacter</taxon>
    </lineage>
</organism>
<sequence length="102" mass="11148">MINSVMSEGLKGMQHSQREMQKSAQEIAEANIREQPSETVEVQSVTRTNPVAPVEEPVRSDSGGDIVEPLIELRRQEQLFDASANVVSVADKTLGSLIDVKS</sequence>
<feature type="region of interest" description="Disordered" evidence="1">
    <location>
        <begin position="1"/>
        <end position="64"/>
    </location>
</feature>
<dbReference type="eggNOG" id="ENOG5030SU4">
    <property type="taxonomic scope" value="Bacteria"/>
</dbReference>
<dbReference type="EMBL" id="CP001614">
    <property type="protein sequence ID" value="ACR13127.1"/>
    <property type="molecule type" value="Genomic_DNA"/>
</dbReference>